<dbReference type="InterPro" id="IPR050306">
    <property type="entry name" value="PfkB_Carbo_kinase"/>
</dbReference>
<comment type="similarity">
    <text evidence="1">Belongs to the carbohydrate kinase PfkB family.</text>
</comment>
<dbReference type="EMBL" id="CP010904">
    <property type="protein sequence ID" value="AKJ64485.1"/>
    <property type="molecule type" value="Genomic_DNA"/>
</dbReference>
<dbReference type="InterPro" id="IPR011611">
    <property type="entry name" value="PfkB_dom"/>
</dbReference>
<keyword evidence="3 5" id="KW-0418">Kinase</keyword>
<dbReference type="AlphaFoldDB" id="A0A0G3EI42"/>
<sequence length="401" mass="43548">MSESLPGVVVAGLTCLDLAPKFRAETGNDMATLFRPGKLIPMDDCHLSLGGPVPNTGIGLAKLGFDVSLCGKTGDDVLSTTLRAILGEERSRSMTLDPEGTSSYTVVLAVPGRDRIFLHHEGVNATFGAEDIDWSAVESAGLFHLGYPPAMKRLYRDDGAELAVIMRRAKELGATTSLDMSLPAAGTEAGELDWTSVLRNVLPHVDLFLPSIEELAYMLDRDLFHRRESEAEDGDPVRAYQPDDYGALSDSALEWGAAAVTLKSGECGFYLRTAGADRWANLGRVRPGDTRAWSGRELWGPSYRADPVVSATGSGDSSIAGFLSAFMRGFGPEEAVQAANIVGWQNVRAMDALSGLEAWPATLQYMEDHTRPRNPLELDPASWSWSERHQIFHGPHDQETR</sequence>
<dbReference type="SUPFAM" id="SSF53613">
    <property type="entry name" value="Ribokinase-like"/>
    <property type="match status" value="1"/>
</dbReference>
<dbReference type="GO" id="GO:0008673">
    <property type="term" value="F:2-dehydro-3-deoxygluconokinase activity"/>
    <property type="evidence" value="ECO:0007669"/>
    <property type="project" value="UniProtKB-EC"/>
</dbReference>
<evidence type="ECO:0000256" key="3">
    <source>
        <dbReference type="ARBA" id="ARBA00022777"/>
    </source>
</evidence>
<dbReference type="KEGG" id="vbl:L21SP4_01237"/>
<dbReference type="InterPro" id="IPR029056">
    <property type="entry name" value="Ribokinase-like"/>
</dbReference>
<dbReference type="STRING" id="1307763.L21SP4_01237"/>
<dbReference type="Gene3D" id="3.40.1190.20">
    <property type="match status" value="1"/>
</dbReference>
<dbReference type="Pfam" id="PF00294">
    <property type="entry name" value="PfkB"/>
    <property type="match status" value="1"/>
</dbReference>
<dbReference type="PANTHER" id="PTHR43085">
    <property type="entry name" value="HEXOKINASE FAMILY MEMBER"/>
    <property type="match status" value="1"/>
</dbReference>
<feature type="domain" description="Carbohydrate kinase PfkB" evidence="4">
    <location>
        <begin position="38"/>
        <end position="354"/>
    </location>
</feature>
<evidence type="ECO:0000313" key="5">
    <source>
        <dbReference type="EMBL" id="AKJ64485.1"/>
    </source>
</evidence>
<dbReference type="EC" id="2.7.1.45" evidence="5"/>
<accession>A0A0G3EI42</accession>
<dbReference type="PANTHER" id="PTHR43085:SF57">
    <property type="entry name" value="CARBOHYDRATE KINASE PFKB DOMAIN-CONTAINING PROTEIN"/>
    <property type="match status" value="1"/>
</dbReference>
<organism evidence="5 6">
    <name type="scientific">Kiritimatiella glycovorans</name>
    <dbReference type="NCBI Taxonomy" id="1307763"/>
    <lineage>
        <taxon>Bacteria</taxon>
        <taxon>Pseudomonadati</taxon>
        <taxon>Kiritimatiellota</taxon>
        <taxon>Kiritimatiellia</taxon>
        <taxon>Kiritimatiellales</taxon>
        <taxon>Kiritimatiellaceae</taxon>
        <taxon>Kiritimatiella</taxon>
    </lineage>
</organism>
<reference evidence="5 6" key="2">
    <citation type="journal article" date="2016" name="ISME J.">
        <title>Characterization of the first cultured representative of Verrucomicrobia subdivision 5 indicates the proposal of a novel phylum.</title>
        <authorList>
            <person name="Spring S."/>
            <person name="Bunk B."/>
            <person name="Sproer C."/>
            <person name="Schumann P."/>
            <person name="Rohde M."/>
            <person name="Tindall B.J."/>
            <person name="Klenk H.P."/>
        </authorList>
    </citation>
    <scope>NUCLEOTIDE SEQUENCE [LARGE SCALE GENOMIC DNA]</scope>
    <source>
        <strain evidence="5 6">L21-Fru-AB</strain>
    </source>
</reference>
<evidence type="ECO:0000256" key="1">
    <source>
        <dbReference type="ARBA" id="ARBA00010688"/>
    </source>
</evidence>
<dbReference type="Proteomes" id="UP000035268">
    <property type="component" value="Chromosome"/>
</dbReference>
<evidence type="ECO:0000259" key="4">
    <source>
        <dbReference type="Pfam" id="PF00294"/>
    </source>
</evidence>
<keyword evidence="6" id="KW-1185">Reference proteome</keyword>
<evidence type="ECO:0000313" key="6">
    <source>
        <dbReference type="Proteomes" id="UP000035268"/>
    </source>
</evidence>
<protein>
    <submittedName>
        <fullName evidence="5">2-dehydro-3-deoxygluconokinase</fullName>
        <ecNumber evidence="5">2.7.1.45</ecNumber>
    </submittedName>
</protein>
<reference evidence="6" key="1">
    <citation type="submission" date="2015-02" db="EMBL/GenBank/DDBJ databases">
        <title>Description and complete genome sequence of the first cultured representative of the subdivision 5 of the Verrucomicrobia phylum.</title>
        <authorList>
            <person name="Spring S."/>
            <person name="Bunk B."/>
            <person name="Sproer C."/>
            <person name="Klenk H.-P."/>
        </authorList>
    </citation>
    <scope>NUCLEOTIDE SEQUENCE [LARGE SCALE GENOMIC DNA]</scope>
    <source>
        <strain evidence="6">L21-Fru-AB</strain>
    </source>
</reference>
<evidence type="ECO:0000256" key="2">
    <source>
        <dbReference type="ARBA" id="ARBA00022679"/>
    </source>
</evidence>
<name>A0A0G3EI42_9BACT</name>
<dbReference type="OrthoDB" id="9813569at2"/>
<gene>
    <name evidence="5" type="primary">kdgK_1</name>
    <name evidence="5" type="ORF">L21SP4_01237</name>
</gene>
<keyword evidence="2 5" id="KW-0808">Transferase</keyword>
<proteinExistence type="inferred from homology"/>
<dbReference type="RefSeq" id="WP_052881815.1">
    <property type="nucleotide sequence ID" value="NZ_CP010904.1"/>
</dbReference>